<gene>
    <name evidence="3" type="ORF">A1353_02065</name>
</gene>
<evidence type="ECO:0000313" key="4">
    <source>
        <dbReference type="Proteomes" id="UP000077763"/>
    </source>
</evidence>
<dbReference type="Pfam" id="PF11172">
    <property type="entry name" value="DUF2959"/>
    <property type="match status" value="1"/>
</dbReference>
<keyword evidence="1" id="KW-0175">Coiled coil</keyword>
<accession>A0A177M0U1</accession>
<comment type="caution">
    <text evidence="3">The sequence shown here is derived from an EMBL/GenBank/DDBJ whole genome shotgun (WGS) entry which is preliminary data.</text>
</comment>
<evidence type="ECO:0000256" key="2">
    <source>
        <dbReference type="SAM" id="SignalP"/>
    </source>
</evidence>
<feature type="signal peptide" evidence="2">
    <location>
        <begin position="1"/>
        <end position="24"/>
    </location>
</feature>
<protein>
    <submittedName>
        <fullName evidence="3">DNA repair protein</fullName>
    </submittedName>
</protein>
<dbReference type="Proteomes" id="UP000077763">
    <property type="component" value="Unassembled WGS sequence"/>
</dbReference>
<dbReference type="EMBL" id="LUUH01000088">
    <property type="protein sequence ID" value="OAH98438.1"/>
    <property type="molecule type" value="Genomic_DNA"/>
</dbReference>
<dbReference type="AlphaFoldDB" id="A0A177M0U1"/>
<name>A0A177M0U1_METMH</name>
<feature type="chain" id="PRO_5008067517" evidence="2">
    <location>
        <begin position="25"/>
        <end position="215"/>
    </location>
</feature>
<evidence type="ECO:0000313" key="3">
    <source>
        <dbReference type="EMBL" id="OAH98438.1"/>
    </source>
</evidence>
<evidence type="ECO:0000256" key="1">
    <source>
        <dbReference type="SAM" id="Coils"/>
    </source>
</evidence>
<dbReference type="InterPro" id="IPR021342">
    <property type="entry name" value="DUF2959"/>
</dbReference>
<reference evidence="3 4" key="1">
    <citation type="submission" date="2016-03" db="EMBL/GenBank/DDBJ databases">
        <authorList>
            <person name="Ploux O."/>
        </authorList>
    </citation>
    <scope>NUCLEOTIDE SEQUENCE [LARGE SCALE GENOMIC DNA]</scope>
    <source>
        <strain evidence="3 4">R-45371</strain>
    </source>
</reference>
<proteinExistence type="predicted"/>
<sequence length="215" mass="24320">MKFSSRFMLFLLTLGLAACSSAYYSGLEKIGIPKREVMVHRVEKARDTQEETKQQFKSALEQFTVMTNFKGGDLEATYNKLNGEYEASVKKAEEVNKRIADIEDVSSALFSEWETELSQYSNASLRRNSQQKLTATKAHYQQLIAAMRKAETKIEPVLSVFRDQVLYLKHNLNAQAIASLKGQLDSVKSDVSALVVEMEKSINEADAFIKTMEKQ</sequence>
<feature type="coiled-coil region" evidence="1">
    <location>
        <begin position="42"/>
        <end position="98"/>
    </location>
</feature>
<dbReference type="PROSITE" id="PS51257">
    <property type="entry name" value="PROKAR_LIPOPROTEIN"/>
    <property type="match status" value="1"/>
</dbReference>
<organism evidence="3 4">
    <name type="scientific">Methylomonas methanica</name>
    <dbReference type="NCBI Taxonomy" id="421"/>
    <lineage>
        <taxon>Bacteria</taxon>
        <taxon>Pseudomonadati</taxon>
        <taxon>Pseudomonadota</taxon>
        <taxon>Gammaproteobacteria</taxon>
        <taxon>Methylococcales</taxon>
        <taxon>Methylococcaceae</taxon>
        <taxon>Methylomonas</taxon>
    </lineage>
</organism>
<keyword evidence="2" id="KW-0732">Signal</keyword>
<dbReference type="RefSeq" id="WP_064038371.1">
    <property type="nucleotide sequence ID" value="NZ_LUUH01000088.1"/>
</dbReference>